<evidence type="ECO:0000256" key="7">
    <source>
        <dbReference type="HAMAP-Rule" id="MF_00002"/>
    </source>
</evidence>
<dbReference type="GO" id="GO:0006221">
    <property type="term" value="P:pyrimidine nucleotide biosynthetic process"/>
    <property type="evidence" value="ECO:0007669"/>
    <property type="project" value="UniProtKB-UniRule"/>
</dbReference>
<dbReference type="Pfam" id="PF02748">
    <property type="entry name" value="PyrI_C"/>
    <property type="match status" value="1"/>
</dbReference>
<accession>L0KSZ6</accession>
<dbReference type="OrthoDB" id="7000at2157"/>
<evidence type="ECO:0000313" key="11">
    <source>
        <dbReference type="Proteomes" id="UP000010866"/>
    </source>
</evidence>
<comment type="subunit">
    <text evidence="7">Contains catalytic and regulatory chains.</text>
</comment>
<dbReference type="AlphaFoldDB" id="L0KSZ6"/>
<keyword evidence="11" id="KW-1185">Reference proteome</keyword>
<name>L0KSZ6_METHD</name>
<feature type="domain" description="Aspartate carbamoyltransferase regulatory subunit N-terminal" evidence="8">
    <location>
        <begin position="14"/>
        <end position="105"/>
    </location>
</feature>
<evidence type="ECO:0000313" key="10">
    <source>
        <dbReference type="EMBL" id="AGB48557.1"/>
    </source>
</evidence>
<dbReference type="GO" id="GO:0009347">
    <property type="term" value="C:aspartate carbamoyltransferase complex"/>
    <property type="evidence" value="ECO:0007669"/>
    <property type="project" value="InterPro"/>
</dbReference>
<dbReference type="RefSeq" id="WP_015323726.1">
    <property type="nucleotide sequence ID" value="NC_019977.1"/>
</dbReference>
<dbReference type="SUPFAM" id="SSF57825">
    <property type="entry name" value="Aspartate carbamoyltransferase, Regulatory-chain, C-terminal domain"/>
    <property type="match status" value="1"/>
</dbReference>
<feature type="binding site" evidence="7">
    <location>
        <position position="149"/>
    </location>
    <ligand>
        <name>Zn(2+)</name>
        <dbReference type="ChEBI" id="CHEBI:29105"/>
    </ligand>
</feature>
<feature type="domain" description="Aspartate carbamoyltransferase regulatory subunit C-terminal" evidence="9">
    <location>
        <begin position="110"/>
        <end position="156"/>
    </location>
</feature>
<sequence length="164" mass="18664">MNSEHMDFELEPGLRVRPIENGTVIDHINAGQALNVLHILKLPSQFKSVVSVLINSPSKYGKKDVVKIENRELKVKELDKISLIAPNATINIIRDFKVLKKNRVEIPEYVEGVVQCINPNCISNSSEPITSKFHVYEEDNTINLRCAYCERIISEDIADHLLRE</sequence>
<keyword evidence="6 7" id="KW-0665">Pyrimidine biosynthesis</keyword>
<dbReference type="InterPro" id="IPR036793">
    <property type="entry name" value="Asp_carbatrfase_reg_N_sf"/>
</dbReference>
<reference evidence="11" key="1">
    <citation type="submission" date="2012-02" db="EMBL/GenBank/DDBJ databases">
        <title>Complete sequence of chromosome of Methanomethylovorans hollandica DSM 15978.</title>
        <authorList>
            <person name="Lucas S."/>
            <person name="Copeland A."/>
            <person name="Lapidus A."/>
            <person name="Glavina del Rio T."/>
            <person name="Dalin E."/>
            <person name="Tice H."/>
            <person name="Bruce D."/>
            <person name="Goodwin L."/>
            <person name="Pitluck S."/>
            <person name="Peters L."/>
            <person name="Mikhailova N."/>
            <person name="Held B."/>
            <person name="Kyrpides N."/>
            <person name="Mavromatis K."/>
            <person name="Ivanova N."/>
            <person name="Brettin T."/>
            <person name="Detter J.C."/>
            <person name="Han C."/>
            <person name="Larimer F."/>
            <person name="Land M."/>
            <person name="Hauser L."/>
            <person name="Markowitz V."/>
            <person name="Cheng J.-F."/>
            <person name="Hugenholtz P."/>
            <person name="Woyke T."/>
            <person name="Wu D."/>
            <person name="Spring S."/>
            <person name="Schroeder M."/>
            <person name="Brambilla E."/>
            <person name="Klenk H.-P."/>
            <person name="Eisen J.A."/>
        </authorList>
    </citation>
    <scope>NUCLEOTIDE SEQUENCE [LARGE SCALE GENOMIC DNA]</scope>
    <source>
        <strain evidence="11">DSM 15978 / NBRC 107637 / DMS1</strain>
    </source>
</reference>
<keyword evidence="5 7" id="KW-0862">Zinc</keyword>
<evidence type="ECO:0000256" key="3">
    <source>
        <dbReference type="ARBA" id="ARBA00021764"/>
    </source>
</evidence>
<dbReference type="GO" id="GO:0016740">
    <property type="term" value="F:transferase activity"/>
    <property type="evidence" value="ECO:0007669"/>
    <property type="project" value="UniProtKB-KW"/>
</dbReference>
<dbReference type="KEGG" id="mhz:Metho_0281"/>
<dbReference type="GO" id="GO:0006207">
    <property type="term" value="P:'de novo' pyrimidine nucleobase biosynthetic process"/>
    <property type="evidence" value="ECO:0007669"/>
    <property type="project" value="InterPro"/>
</dbReference>
<keyword evidence="10" id="KW-0808">Transferase</keyword>
<evidence type="ECO:0000256" key="2">
    <source>
        <dbReference type="ARBA" id="ARBA00010498"/>
    </source>
</evidence>
<dbReference type="GO" id="GO:0046872">
    <property type="term" value="F:metal ion binding"/>
    <property type="evidence" value="ECO:0007669"/>
    <property type="project" value="UniProtKB-KW"/>
</dbReference>
<dbReference type="Gene3D" id="2.30.30.20">
    <property type="entry name" value="Aspartate carbamoyltransferase regulatory subunit, C-terminal domain"/>
    <property type="match status" value="1"/>
</dbReference>
<gene>
    <name evidence="7" type="primary">pyrI</name>
    <name evidence="10" type="ordered locus">Metho_0281</name>
</gene>
<evidence type="ECO:0000256" key="5">
    <source>
        <dbReference type="ARBA" id="ARBA00022833"/>
    </source>
</evidence>
<dbReference type="EMBL" id="CP003362">
    <property type="protein sequence ID" value="AGB48557.1"/>
    <property type="molecule type" value="Genomic_DNA"/>
</dbReference>
<comment type="function">
    <text evidence="1 7">Involved in allosteric regulation of aspartate carbamoyltransferase.</text>
</comment>
<dbReference type="NCBIfam" id="TIGR00240">
    <property type="entry name" value="ATCase_reg"/>
    <property type="match status" value="1"/>
</dbReference>
<dbReference type="PANTHER" id="PTHR35805">
    <property type="entry name" value="ASPARTATE CARBAMOYLTRANSFERASE REGULATORY CHAIN"/>
    <property type="match status" value="1"/>
</dbReference>
<evidence type="ECO:0000256" key="4">
    <source>
        <dbReference type="ARBA" id="ARBA00022723"/>
    </source>
</evidence>
<comment type="similarity">
    <text evidence="2 7">Belongs to the PyrI family.</text>
</comment>
<feature type="binding site" evidence="7">
    <location>
        <position position="146"/>
    </location>
    <ligand>
        <name>Zn(2+)</name>
        <dbReference type="ChEBI" id="CHEBI:29105"/>
    </ligand>
</feature>
<dbReference type="InterPro" id="IPR020542">
    <property type="entry name" value="Asp_carbamoyltrfase_reg_C"/>
</dbReference>
<evidence type="ECO:0000259" key="9">
    <source>
        <dbReference type="Pfam" id="PF02748"/>
    </source>
</evidence>
<dbReference type="HOGENOM" id="CLU_128576_0_0_2"/>
<feature type="binding site" evidence="7">
    <location>
        <position position="116"/>
    </location>
    <ligand>
        <name>Zn(2+)</name>
        <dbReference type="ChEBI" id="CHEBI:29105"/>
    </ligand>
</feature>
<proteinExistence type="inferred from homology"/>
<dbReference type="Gene3D" id="3.30.70.140">
    <property type="entry name" value="Aspartate carbamoyltransferase regulatory subunit, N-terminal domain"/>
    <property type="match status" value="1"/>
</dbReference>
<dbReference type="GeneID" id="14407387"/>
<organism evidence="10 11">
    <name type="scientific">Methanomethylovorans hollandica (strain DSM 15978 / NBRC 107637 / DMS1)</name>
    <dbReference type="NCBI Taxonomy" id="867904"/>
    <lineage>
        <taxon>Archaea</taxon>
        <taxon>Methanobacteriati</taxon>
        <taxon>Methanobacteriota</taxon>
        <taxon>Stenosarchaea group</taxon>
        <taxon>Methanomicrobia</taxon>
        <taxon>Methanosarcinales</taxon>
        <taxon>Methanosarcinaceae</taxon>
        <taxon>Methanomethylovorans</taxon>
    </lineage>
</organism>
<evidence type="ECO:0000256" key="6">
    <source>
        <dbReference type="ARBA" id="ARBA00022975"/>
    </source>
</evidence>
<dbReference type="Proteomes" id="UP000010866">
    <property type="component" value="Chromosome"/>
</dbReference>
<evidence type="ECO:0000259" key="8">
    <source>
        <dbReference type="Pfam" id="PF01948"/>
    </source>
</evidence>
<dbReference type="HAMAP" id="MF_00002">
    <property type="entry name" value="Asp_carb_tr_reg"/>
    <property type="match status" value="1"/>
</dbReference>
<dbReference type="InterPro" id="IPR020545">
    <property type="entry name" value="Asp_carbamoyltransf_reg_N"/>
</dbReference>
<dbReference type="PANTHER" id="PTHR35805:SF1">
    <property type="entry name" value="ASPARTATE CARBAMOYLTRANSFERASE REGULATORY CHAIN"/>
    <property type="match status" value="1"/>
</dbReference>
<dbReference type="STRING" id="867904.Metho_0281"/>
<dbReference type="Pfam" id="PF01948">
    <property type="entry name" value="PyrI"/>
    <property type="match status" value="1"/>
</dbReference>
<evidence type="ECO:0000256" key="1">
    <source>
        <dbReference type="ARBA" id="ARBA00002565"/>
    </source>
</evidence>
<dbReference type="InterPro" id="IPR036792">
    <property type="entry name" value="Asp_carbatrfase_reg_C_sf"/>
</dbReference>
<keyword evidence="4 7" id="KW-0479">Metal-binding</keyword>
<dbReference type="SUPFAM" id="SSF54893">
    <property type="entry name" value="Aspartate carbamoyltransferase, Regulatory-chain, N-terminal domain"/>
    <property type="match status" value="1"/>
</dbReference>
<protein>
    <recommendedName>
        <fullName evidence="3 7">Aspartate carbamoyltransferase regulatory chain</fullName>
    </recommendedName>
</protein>
<comment type="cofactor">
    <cofactor evidence="7">
        <name>Zn(2+)</name>
        <dbReference type="ChEBI" id="CHEBI:29105"/>
    </cofactor>
    <text evidence="7">Binds 1 zinc ion per subunit.</text>
</comment>
<feature type="binding site" evidence="7">
    <location>
        <position position="121"/>
    </location>
    <ligand>
        <name>Zn(2+)</name>
        <dbReference type="ChEBI" id="CHEBI:29105"/>
    </ligand>
</feature>
<dbReference type="InterPro" id="IPR002801">
    <property type="entry name" value="Asp_carbamoylTrfase_reg"/>
</dbReference>